<sequence length="94" mass="11139">MINIGLYYRVKEGHNADFENYFGKVVEKLRESDFGFIDGKIYREVTNPDEYMIYTEWKDTEGFAKFMKSSAFFETIEFGKTIIEGQPRHKIFNA</sequence>
<evidence type="ECO:0000313" key="2">
    <source>
        <dbReference type="EMBL" id="EET90127.1"/>
    </source>
</evidence>
<dbReference type="InterPro" id="IPR011008">
    <property type="entry name" value="Dimeric_a/b-barrel"/>
</dbReference>
<name>C7DHM5_MICA2</name>
<dbReference type="Proteomes" id="UP000332487">
    <property type="component" value="Unassembled WGS sequence"/>
</dbReference>
<dbReference type="PANTHER" id="PTHR34474">
    <property type="entry name" value="SIGNAL TRANSDUCTION PROTEIN TRAP"/>
    <property type="match status" value="1"/>
</dbReference>
<protein>
    <submittedName>
        <fullName evidence="2">Antibiotic biosynthesis monooxygenase</fullName>
    </submittedName>
</protein>
<organism evidence="2 3">
    <name type="scientific">Candidatus Micrarchaeum acidiphilum ARMAN-2</name>
    <dbReference type="NCBI Taxonomy" id="425595"/>
    <lineage>
        <taxon>Archaea</taxon>
        <taxon>Candidatus Micrarchaeota</taxon>
        <taxon>Candidatus Micrarchaeia</taxon>
        <taxon>Candidatus Micrarchaeales</taxon>
        <taxon>Candidatus Micrarchaeaceae</taxon>
        <taxon>Candidatus Micrarchaeum</taxon>
    </lineage>
</organism>
<dbReference type="PANTHER" id="PTHR34474:SF2">
    <property type="entry name" value="SIGNAL TRANSDUCTION PROTEIN TRAP"/>
    <property type="match status" value="1"/>
</dbReference>
<dbReference type="AlphaFoldDB" id="C7DHM5"/>
<reference evidence="2 3" key="1">
    <citation type="journal article" date="2009" name="Genome Biol.">
        <title>Community-wide analysis of microbial genome sequence signatures.</title>
        <authorList>
            <person name="Dick G.J."/>
            <person name="Andersson A.F."/>
            <person name="Baker B.J."/>
            <person name="Simmons S.L."/>
            <person name="Thomas B.C."/>
            <person name="Yelton A.P."/>
            <person name="Banfield J.F."/>
        </authorList>
    </citation>
    <scope>NUCLEOTIDE SEQUENCE [LARGE SCALE GENOMIC DNA]</scope>
    <source>
        <strain evidence="2">ARMAN-2</strain>
    </source>
</reference>
<proteinExistence type="predicted"/>
<dbReference type="InterPro" id="IPR050404">
    <property type="entry name" value="Heme-degrading_MO"/>
</dbReference>
<dbReference type="EMBL" id="GG697240">
    <property type="protein sequence ID" value="EET90127.1"/>
    <property type="molecule type" value="Genomic_DNA"/>
</dbReference>
<evidence type="ECO:0000313" key="3">
    <source>
        <dbReference type="Proteomes" id="UP000332487"/>
    </source>
</evidence>
<accession>C7DHM5</accession>
<dbReference type="InterPro" id="IPR007138">
    <property type="entry name" value="ABM_dom"/>
</dbReference>
<dbReference type="PROSITE" id="PS51725">
    <property type="entry name" value="ABM"/>
    <property type="match status" value="1"/>
</dbReference>
<keyword evidence="2" id="KW-0560">Oxidoreductase</keyword>
<dbReference type="SUPFAM" id="SSF54909">
    <property type="entry name" value="Dimeric alpha+beta barrel"/>
    <property type="match status" value="1"/>
</dbReference>
<dbReference type="Gene3D" id="3.30.70.100">
    <property type="match status" value="1"/>
</dbReference>
<evidence type="ECO:0000259" key="1">
    <source>
        <dbReference type="PROSITE" id="PS51725"/>
    </source>
</evidence>
<feature type="domain" description="ABM" evidence="1">
    <location>
        <begin position="2"/>
        <end position="91"/>
    </location>
</feature>
<reference evidence="2 3" key="2">
    <citation type="journal article" date="2010" name="Proc. Natl. Acad. Sci. U.S.A.">
        <title>Enigmatic, ultrasmall, uncultivated Archaea.</title>
        <authorList>
            <person name="Baker B.J."/>
            <person name="Comolli L.R."/>
            <person name="Dick G.J."/>
            <person name="Hauser L.J."/>
            <person name="Hyatt D."/>
            <person name="Dill B.D."/>
            <person name="Land M.L."/>
            <person name="Verberkmoes N.C."/>
            <person name="Hettich R.L."/>
            <person name="Banfield J.F."/>
        </authorList>
    </citation>
    <scope>NUCLEOTIDE SEQUENCE [LARGE SCALE GENOMIC DNA]</scope>
    <source>
        <strain evidence="2">ARMAN-2</strain>
    </source>
</reference>
<dbReference type="Pfam" id="PF03992">
    <property type="entry name" value="ABM"/>
    <property type="match status" value="1"/>
</dbReference>
<gene>
    <name evidence="2" type="ORF">UNLARM2_0568</name>
</gene>
<dbReference type="GO" id="GO:0004497">
    <property type="term" value="F:monooxygenase activity"/>
    <property type="evidence" value="ECO:0007669"/>
    <property type="project" value="UniProtKB-KW"/>
</dbReference>
<keyword evidence="2" id="KW-0503">Monooxygenase</keyword>
<keyword evidence="3" id="KW-1185">Reference proteome</keyword>